<evidence type="ECO:0000313" key="2">
    <source>
        <dbReference type="EMBL" id="QXE91276.1"/>
    </source>
</evidence>
<protein>
    <submittedName>
        <fullName evidence="2">Uncharacterized protein</fullName>
    </submittedName>
</protein>
<dbReference type="Proteomes" id="UP000683559">
    <property type="component" value="Chromosome"/>
</dbReference>
<organism evidence="2 3">
    <name type="scientific">Geomonas subterranea</name>
    <dbReference type="NCBI Taxonomy" id="2847989"/>
    <lineage>
        <taxon>Bacteria</taxon>
        <taxon>Pseudomonadati</taxon>
        <taxon>Thermodesulfobacteriota</taxon>
        <taxon>Desulfuromonadia</taxon>
        <taxon>Geobacterales</taxon>
        <taxon>Geobacteraceae</taxon>
        <taxon>Geomonas</taxon>
    </lineage>
</organism>
<proteinExistence type="predicted"/>
<keyword evidence="3" id="KW-1185">Reference proteome</keyword>
<feature type="transmembrane region" description="Helical" evidence="1">
    <location>
        <begin position="106"/>
        <end position="125"/>
    </location>
</feature>
<name>A0ABX8LK49_9BACT</name>
<keyword evidence="1" id="KW-0812">Transmembrane</keyword>
<evidence type="ECO:0000313" key="3">
    <source>
        <dbReference type="Proteomes" id="UP000683559"/>
    </source>
</evidence>
<feature type="transmembrane region" description="Helical" evidence="1">
    <location>
        <begin position="74"/>
        <end position="94"/>
    </location>
</feature>
<feature type="transmembrane region" description="Helical" evidence="1">
    <location>
        <begin position="33"/>
        <end position="62"/>
    </location>
</feature>
<sequence>MSLLETNLNEQQKILPTLRSRLREAYYGARHDALVFAALTVLLTPVAVVVFLLTLLFALALVDLPVIDHLGYRASLITGANLSLGFMAASYFLRPKEAYQQKSDDSMWLLIGGGLFCALLSLCYFTQLSASHPAWFWTLYLLLALAMLGCIGHAYEPHDDYYLGWTFGPVLVDNPLTLEDDIDRAHIGLGFVVSVSHLILESYGSIFGSRWLWARMGESEITASITLMQRLAVQDSSGVVALLHDLERRSAADVVRALVKLDLVSMHKGRPKLSTKGKAFLEVKA</sequence>
<feature type="transmembrane region" description="Helical" evidence="1">
    <location>
        <begin position="137"/>
        <end position="155"/>
    </location>
</feature>
<evidence type="ECO:0000256" key="1">
    <source>
        <dbReference type="SAM" id="Phobius"/>
    </source>
</evidence>
<keyword evidence="1" id="KW-0472">Membrane</keyword>
<reference evidence="2 3" key="1">
    <citation type="submission" date="2021-06" db="EMBL/GenBank/DDBJ databases">
        <title>Gemonas diversity in paddy soil.</title>
        <authorList>
            <person name="Liu G."/>
        </authorList>
    </citation>
    <scope>NUCLEOTIDE SEQUENCE [LARGE SCALE GENOMIC DNA]</scope>
    <source>
        <strain evidence="2 3">RG2</strain>
    </source>
</reference>
<dbReference type="RefSeq" id="WP_217287861.1">
    <property type="nucleotide sequence ID" value="NZ_CP077683.1"/>
</dbReference>
<keyword evidence="1" id="KW-1133">Transmembrane helix</keyword>
<gene>
    <name evidence="2" type="ORF">KP001_01665</name>
</gene>
<accession>A0ABX8LK49</accession>
<dbReference type="EMBL" id="CP077683">
    <property type="protein sequence ID" value="QXE91276.1"/>
    <property type="molecule type" value="Genomic_DNA"/>
</dbReference>